<reference evidence="2 3" key="1">
    <citation type="journal article" date="2013" name="PLoS ONE">
        <title>Predicting the Proteins of Angomonas deanei, Strigomonas culicis and Their Respective Endosymbionts Reveals New Aspects of the Trypanosomatidae Family.</title>
        <authorList>
            <person name="Motta M.C."/>
            <person name="Martins A.C."/>
            <person name="de Souza S.S."/>
            <person name="Catta-Preta C.M."/>
            <person name="Silva R."/>
            <person name="Klein C.C."/>
            <person name="de Almeida L.G."/>
            <person name="de Lima Cunha O."/>
            <person name="Ciapina L.P."/>
            <person name="Brocchi M."/>
            <person name="Colabardini A.C."/>
            <person name="de Araujo Lima B."/>
            <person name="Machado C.R."/>
            <person name="de Almeida Soares C.M."/>
            <person name="Probst C.M."/>
            <person name="de Menezes C.B."/>
            <person name="Thompson C.E."/>
            <person name="Bartholomeu D.C."/>
            <person name="Gradia D.F."/>
            <person name="Pavoni D.P."/>
            <person name="Grisard E.C."/>
            <person name="Fantinatti-Garboggini F."/>
            <person name="Marchini F.K."/>
            <person name="Rodrigues-Luiz G.F."/>
            <person name="Wagner G."/>
            <person name="Goldman G.H."/>
            <person name="Fietto J.L."/>
            <person name="Elias M.C."/>
            <person name="Goldman M.H."/>
            <person name="Sagot M.F."/>
            <person name="Pereira M."/>
            <person name="Stoco P.H."/>
            <person name="de Mendonca-Neto R.P."/>
            <person name="Teixeira S.M."/>
            <person name="Maciel T.E."/>
            <person name="de Oliveira Mendes T.A."/>
            <person name="Urmenyi T.P."/>
            <person name="de Souza W."/>
            <person name="Schenkman S."/>
            <person name="de Vasconcelos A.T."/>
        </authorList>
    </citation>
    <scope>NUCLEOTIDE SEQUENCE [LARGE SCALE GENOMIC DNA]</scope>
</reference>
<dbReference type="GO" id="GO:0046856">
    <property type="term" value="P:phosphatidylinositol dephosphorylation"/>
    <property type="evidence" value="ECO:0007669"/>
    <property type="project" value="InterPro"/>
</dbReference>
<dbReference type="OrthoDB" id="277498at2759"/>
<organism evidence="2 3">
    <name type="scientific">Strigomonas culicis</name>
    <dbReference type="NCBI Taxonomy" id="28005"/>
    <lineage>
        <taxon>Eukaryota</taxon>
        <taxon>Discoba</taxon>
        <taxon>Euglenozoa</taxon>
        <taxon>Kinetoplastea</taxon>
        <taxon>Metakinetoplastina</taxon>
        <taxon>Trypanosomatida</taxon>
        <taxon>Trypanosomatidae</taxon>
        <taxon>Strigomonadinae</taxon>
        <taxon>Strigomonas</taxon>
    </lineage>
</organism>
<accession>S9V5N4</accession>
<gene>
    <name evidence="2" type="ORF">STCU_00610</name>
</gene>
<dbReference type="Gene3D" id="3.60.10.10">
    <property type="entry name" value="Endonuclease/exonuclease/phosphatase"/>
    <property type="match status" value="1"/>
</dbReference>
<evidence type="ECO:0000313" key="3">
    <source>
        <dbReference type="Proteomes" id="UP000015354"/>
    </source>
</evidence>
<evidence type="ECO:0000313" key="2">
    <source>
        <dbReference type="EMBL" id="EPY36389.1"/>
    </source>
</evidence>
<dbReference type="InterPro" id="IPR046985">
    <property type="entry name" value="IP5"/>
</dbReference>
<keyword evidence="3" id="KW-1185">Reference proteome</keyword>
<protein>
    <submittedName>
        <fullName evidence="2">Inositol phosphatidylinositol phosphatase</fullName>
    </submittedName>
</protein>
<dbReference type="AlphaFoldDB" id="S9V5N4"/>
<dbReference type="InterPro" id="IPR036691">
    <property type="entry name" value="Endo/exonu/phosph_ase_sf"/>
</dbReference>
<feature type="non-terminal residue" evidence="2">
    <location>
        <position position="261"/>
    </location>
</feature>
<name>S9V5N4_9TRYP</name>
<dbReference type="InterPro" id="IPR000300">
    <property type="entry name" value="IPPc"/>
</dbReference>
<dbReference type="Proteomes" id="UP000015354">
    <property type="component" value="Unassembled WGS sequence"/>
</dbReference>
<dbReference type="Pfam" id="PF22669">
    <property type="entry name" value="Exo_endo_phos2"/>
    <property type="match status" value="1"/>
</dbReference>
<dbReference type="SUPFAM" id="SSF56219">
    <property type="entry name" value="DNase I-like"/>
    <property type="match status" value="1"/>
</dbReference>
<dbReference type="PANTHER" id="PTHR11200:SF300">
    <property type="entry name" value="TYPE II INOSITOL 1,4,5-TRISPHOSPHATE 5-PHOSPHATASE"/>
    <property type="match status" value="1"/>
</dbReference>
<dbReference type="PANTHER" id="PTHR11200">
    <property type="entry name" value="INOSITOL 5-PHOSPHATASE"/>
    <property type="match status" value="1"/>
</dbReference>
<comment type="caution">
    <text evidence="2">The sequence shown here is derived from an EMBL/GenBank/DDBJ whole genome shotgun (WGS) entry which is preliminary data.</text>
</comment>
<dbReference type="GO" id="GO:0004439">
    <property type="term" value="F:phosphatidylinositol-4,5-bisphosphate 5-phosphatase activity"/>
    <property type="evidence" value="ECO:0007669"/>
    <property type="project" value="TreeGrafter"/>
</dbReference>
<dbReference type="EMBL" id="ATMH01000610">
    <property type="protein sequence ID" value="EPY36389.1"/>
    <property type="molecule type" value="Genomic_DNA"/>
</dbReference>
<proteinExistence type="predicted"/>
<evidence type="ECO:0000259" key="1">
    <source>
        <dbReference type="SMART" id="SM00128"/>
    </source>
</evidence>
<feature type="domain" description="Inositol polyphosphate-related phosphatase" evidence="1">
    <location>
        <begin position="59"/>
        <end position="261"/>
    </location>
</feature>
<sequence length="261" mass="28494">MFPGLPRVFPNAEWSRVEDVFRFYGSMRATAVQCRNLPPAEMWVQQELQYYEASFCRTEELTVNVTTFNVGCKKPHLPMNELAAVQFPSHLGELAGKPVDVIVLAFQEVDMSASAMFKEETDASQPWIQGACAAVGADSNPSSSKPYYALPPKQLVGLLLCVFVRRPLAPAIKEYVITTVATGALGSLGNKGAVGVHLSIHCTDLCIITAHLAAGQSNVSKRNEDINSILKNMDFNASRRAEVQATANAGIVPEMLYPELF</sequence>
<dbReference type="SMART" id="SM00128">
    <property type="entry name" value="IPPc"/>
    <property type="match status" value="1"/>
</dbReference>